<dbReference type="InterPro" id="IPR052527">
    <property type="entry name" value="Metal_cation-efflux_comp"/>
</dbReference>
<evidence type="ECO:0000313" key="7">
    <source>
        <dbReference type="Proteomes" id="UP001162001"/>
    </source>
</evidence>
<keyword evidence="4 5" id="KW-0472">Membrane</keyword>
<dbReference type="EMBL" id="MT418680">
    <property type="protein sequence ID" value="QKF93595.1"/>
    <property type="molecule type" value="Genomic_DNA"/>
</dbReference>
<dbReference type="GO" id="GO:0016020">
    <property type="term" value="C:membrane"/>
    <property type="evidence" value="ECO:0007669"/>
    <property type="project" value="UniProtKB-SubCell"/>
</dbReference>
<evidence type="ECO:0000256" key="3">
    <source>
        <dbReference type="ARBA" id="ARBA00022989"/>
    </source>
</evidence>
<feature type="transmembrane region" description="Helical" evidence="5">
    <location>
        <begin position="77"/>
        <end position="95"/>
    </location>
</feature>
<comment type="subcellular location">
    <subcellularLocation>
        <location evidence="1">Membrane</location>
        <topology evidence="1">Multi-pass membrane protein</topology>
    </subcellularLocation>
</comment>
<keyword evidence="2 5" id="KW-0812">Transmembrane</keyword>
<dbReference type="Gene3D" id="1.20.120.1630">
    <property type="match status" value="1"/>
</dbReference>
<keyword evidence="7" id="KW-1185">Reference proteome</keyword>
<dbReference type="Proteomes" id="UP001162001">
    <property type="component" value="Segment"/>
</dbReference>
<feature type="transmembrane region" description="Helical" evidence="5">
    <location>
        <begin position="132"/>
        <end position="153"/>
    </location>
</feature>
<dbReference type="Pfam" id="PF04140">
    <property type="entry name" value="ICMT"/>
    <property type="match status" value="1"/>
</dbReference>
<gene>
    <name evidence="6" type="ORF">Fadolivirus_1_137</name>
</gene>
<feature type="transmembrane region" description="Helical" evidence="5">
    <location>
        <begin position="45"/>
        <end position="65"/>
    </location>
</feature>
<sequence length="192" mass="23119">MINTFRLFCICIQHIYIYLAHVSPNSGNEISHLDKVLDQGNVGGFFKRFIVLTIMTEVMAFYNLLYYYDKSLSLFEVLFFILMTCGFVLRMWSYYTLNKLFTFTLAIKENHRLVTDGPYKYLIHPSYSGHLLMMYCYILFNGFYWLFPLLGYYNFKLLLKRTRAEEAMLREKFGAEYDEFIKGRYRFIPFIY</sequence>
<evidence type="ECO:0000313" key="6">
    <source>
        <dbReference type="EMBL" id="QKF93595.1"/>
    </source>
</evidence>
<evidence type="ECO:0000256" key="4">
    <source>
        <dbReference type="ARBA" id="ARBA00023136"/>
    </source>
</evidence>
<dbReference type="PANTHER" id="PTHR43847">
    <property type="entry name" value="BLL3993 PROTEIN"/>
    <property type="match status" value="1"/>
</dbReference>
<organism evidence="6 7">
    <name type="scientific">Fadolivirus FV1/VV64</name>
    <dbReference type="NCBI Taxonomy" id="3070911"/>
    <lineage>
        <taxon>Viruses</taxon>
        <taxon>Varidnaviria</taxon>
        <taxon>Bamfordvirae</taxon>
        <taxon>Nucleocytoviricota</taxon>
        <taxon>Megaviricetes</taxon>
        <taxon>Imitervirales</taxon>
        <taxon>Mimiviridae</taxon>
        <taxon>Klosneuvirinae</taxon>
        <taxon>Fadolivirus</taxon>
        <taxon>Fadolivirus algeromassiliense</taxon>
    </lineage>
</organism>
<accession>A0A7D3V565</accession>
<protein>
    <submittedName>
        <fullName evidence="6">Protein-S-isoprenylcysteine O-methyltransferase ste14</fullName>
    </submittedName>
</protein>
<proteinExistence type="predicted"/>
<name>A0A7D3V565_9VIRU</name>
<dbReference type="PANTHER" id="PTHR43847:SF1">
    <property type="entry name" value="BLL3993 PROTEIN"/>
    <property type="match status" value="1"/>
</dbReference>
<evidence type="ECO:0000256" key="1">
    <source>
        <dbReference type="ARBA" id="ARBA00004141"/>
    </source>
</evidence>
<dbReference type="GO" id="GO:0004671">
    <property type="term" value="F:protein C-terminal S-isoprenylcysteine carboxyl O-methyltransferase activity"/>
    <property type="evidence" value="ECO:0007669"/>
    <property type="project" value="InterPro"/>
</dbReference>
<dbReference type="InterPro" id="IPR007269">
    <property type="entry name" value="ICMT_MeTrfase"/>
</dbReference>
<keyword evidence="3 5" id="KW-1133">Transmembrane helix</keyword>
<evidence type="ECO:0000256" key="2">
    <source>
        <dbReference type="ARBA" id="ARBA00022692"/>
    </source>
</evidence>
<reference evidence="6 7" key="1">
    <citation type="submission" date="2020-04" db="EMBL/GenBank/DDBJ databases">
        <title>Advantages and limits of metagenomic assembly and binning of a giant virus.</title>
        <authorList>
            <person name="Schulz F."/>
            <person name="Andreani J."/>
            <person name="Francis R."/>
            <person name="Boudjemaa H."/>
            <person name="Bou Khalil J.Y."/>
            <person name="Lee J."/>
            <person name="La Scola B."/>
            <person name="Woyke T."/>
        </authorList>
    </citation>
    <scope>NUCLEOTIDE SEQUENCE [LARGE SCALE GENOMIC DNA]</scope>
    <source>
        <strain evidence="6 7">FV1/VV64</strain>
    </source>
</reference>
<evidence type="ECO:0000256" key="5">
    <source>
        <dbReference type="SAM" id="Phobius"/>
    </source>
</evidence>